<protein>
    <submittedName>
        <fullName evidence="1">Uncharacterized protein</fullName>
    </submittedName>
</protein>
<dbReference type="AlphaFoldDB" id="A0AAD1GYJ9"/>
<sequence>MHDGLLTAETQAWHGTAVANGGGVCKQKLGVFNDFRGGIRHHAP</sequence>
<gene>
    <name evidence="1" type="ORF">MYXE_13470</name>
</gene>
<evidence type="ECO:0000313" key="1">
    <source>
        <dbReference type="EMBL" id="BBU21558.1"/>
    </source>
</evidence>
<dbReference type="Proteomes" id="UP000464624">
    <property type="component" value="Chromosome"/>
</dbReference>
<accession>A0AAD1GYJ9</accession>
<proteinExistence type="predicted"/>
<evidence type="ECO:0000313" key="2">
    <source>
        <dbReference type="Proteomes" id="UP000464624"/>
    </source>
</evidence>
<reference evidence="1 2" key="1">
    <citation type="submission" date="2019-12" db="EMBL/GenBank/DDBJ databases">
        <title>Complete genome sequence of Mycolicibacterium xenopi str. JCM15661T.</title>
        <authorList>
            <person name="Yoshida M."/>
            <person name="Fukano H."/>
            <person name="Asakura T."/>
            <person name="Hoshino Y."/>
        </authorList>
    </citation>
    <scope>NUCLEOTIDE SEQUENCE [LARGE SCALE GENOMIC DNA]</scope>
    <source>
        <strain evidence="1 2">JCM 15661T</strain>
    </source>
</reference>
<organism evidence="1 2">
    <name type="scientific">Mycobacterium xenopi</name>
    <dbReference type="NCBI Taxonomy" id="1789"/>
    <lineage>
        <taxon>Bacteria</taxon>
        <taxon>Bacillati</taxon>
        <taxon>Actinomycetota</taxon>
        <taxon>Actinomycetes</taxon>
        <taxon>Mycobacteriales</taxon>
        <taxon>Mycobacteriaceae</taxon>
        <taxon>Mycobacterium</taxon>
    </lineage>
</organism>
<dbReference type="EMBL" id="AP022314">
    <property type="protein sequence ID" value="BBU21558.1"/>
    <property type="molecule type" value="Genomic_DNA"/>
</dbReference>
<dbReference type="KEGG" id="mxe:MYXE_13470"/>
<name>A0AAD1GYJ9_MYCXE</name>